<sequence length="353" mass="38717">MSAAQGDVIVGNVKSLVNRLSKDFSASKPPLSVQESRKTPQPLQHVITTFAYSAAQDDELSLELGDIIEVLEEVEDGWSRGRQLRTNIIGMFPTNFVKPSGSSIRRVSSSTIREEEKVVIRAPVNADQPEANRRTPSVVGGVNTVAGKAQTEVKDEPKTKEMARVKFEYEPQHSDELRLGEIGQLITIIRKDCGDAGWFEGEINGRRGLFPDNFVELVQVPINTQSGVVYHTPPPQHFKVVAKPPMVNPVGMIPPAVPAKPLKQKLSDSSMSINGSSALIPSTTTVTNPSHVMPCNVKHQSSAFAAARDRISKVGICIEPIFLFVINILYFQSAMSRIILGYDYWATCTSFVC</sequence>
<evidence type="ECO:0000313" key="5">
    <source>
        <dbReference type="Proteomes" id="UP000267027"/>
    </source>
</evidence>
<organism evidence="6">
    <name type="scientific">Angiostrongylus costaricensis</name>
    <name type="common">Nematode worm</name>
    <dbReference type="NCBI Taxonomy" id="334426"/>
    <lineage>
        <taxon>Eukaryota</taxon>
        <taxon>Metazoa</taxon>
        <taxon>Ecdysozoa</taxon>
        <taxon>Nematoda</taxon>
        <taxon>Chromadorea</taxon>
        <taxon>Rhabditida</taxon>
        <taxon>Rhabditina</taxon>
        <taxon>Rhabditomorpha</taxon>
        <taxon>Strongyloidea</taxon>
        <taxon>Metastrongylidae</taxon>
        <taxon>Angiostrongylus</taxon>
    </lineage>
</organism>
<dbReference type="PROSITE" id="PS50002">
    <property type="entry name" value="SH3"/>
    <property type="match status" value="2"/>
</dbReference>
<evidence type="ECO:0000256" key="2">
    <source>
        <dbReference type="PROSITE-ProRule" id="PRU00192"/>
    </source>
</evidence>
<dbReference type="STRING" id="334426.A0A0R3PX60"/>
<protein>
    <submittedName>
        <fullName evidence="6">SH3 domain-containing protein</fullName>
    </submittedName>
</protein>
<dbReference type="InterPro" id="IPR036028">
    <property type="entry name" value="SH3-like_dom_sf"/>
</dbReference>
<dbReference type="CDD" id="cd11875">
    <property type="entry name" value="SH3_CD2AP-like_3"/>
    <property type="match status" value="1"/>
</dbReference>
<feature type="domain" description="SH3" evidence="3">
    <location>
        <begin position="158"/>
        <end position="220"/>
    </location>
</feature>
<dbReference type="EMBL" id="UYYA01004554">
    <property type="protein sequence ID" value="VDM62416.1"/>
    <property type="molecule type" value="Genomic_DNA"/>
</dbReference>
<dbReference type="PANTHER" id="PTHR14167:SF92">
    <property type="entry name" value="CIN85 AND CD2AP RELATED, ISOFORM J"/>
    <property type="match status" value="1"/>
</dbReference>
<evidence type="ECO:0000256" key="1">
    <source>
        <dbReference type="ARBA" id="ARBA00022443"/>
    </source>
</evidence>
<dbReference type="OrthoDB" id="10255964at2759"/>
<dbReference type="InterPro" id="IPR050384">
    <property type="entry name" value="Endophilin_SH3RF"/>
</dbReference>
<dbReference type="InterPro" id="IPR001452">
    <property type="entry name" value="SH3_domain"/>
</dbReference>
<reference evidence="4 5" key="2">
    <citation type="submission" date="2018-11" db="EMBL/GenBank/DDBJ databases">
        <authorList>
            <consortium name="Pathogen Informatics"/>
        </authorList>
    </citation>
    <scope>NUCLEOTIDE SEQUENCE [LARGE SCALE GENOMIC DNA]</scope>
    <source>
        <strain evidence="4 5">Costa Rica</strain>
    </source>
</reference>
<dbReference type="PANTHER" id="PTHR14167">
    <property type="entry name" value="SH3 DOMAIN-CONTAINING"/>
    <property type="match status" value="1"/>
</dbReference>
<dbReference type="OMA" id="VRNSISC"/>
<keyword evidence="1 2" id="KW-0728">SH3 domain</keyword>
<evidence type="ECO:0000313" key="6">
    <source>
        <dbReference type="WBParaSite" id="ACOC_0001083001-mRNA-1"/>
    </source>
</evidence>
<dbReference type="WBParaSite" id="ACOC_0001083001-mRNA-1">
    <property type="protein sequence ID" value="ACOC_0001083001-mRNA-1"/>
    <property type="gene ID" value="ACOC_0001083001"/>
</dbReference>
<dbReference type="Pfam" id="PF14604">
    <property type="entry name" value="SH3_9"/>
    <property type="match status" value="1"/>
</dbReference>
<accession>A0A0R3PX60</accession>
<feature type="domain" description="SH3" evidence="3">
    <location>
        <begin position="41"/>
        <end position="102"/>
    </location>
</feature>
<dbReference type="Pfam" id="PF00018">
    <property type="entry name" value="SH3_1"/>
    <property type="match status" value="1"/>
</dbReference>
<keyword evidence="5" id="KW-1185">Reference proteome</keyword>
<dbReference type="PRINTS" id="PR00452">
    <property type="entry name" value="SH3DOMAIN"/>
</dbReference>
<dbReference type="GO" id="GO:0007015">
    <property type="term" value="P:actin filament organization"/>
    <property type="evidence" value="ECO:0007669"/>
    <property type="project" value="TreeGrafter"/>
</dbReference>
<dbReference type="GO" id="GO:0016477">
    <property type="term" value="P:cell migration"/>
    <property type="evidence" value="ECO:0007669"/>
    <property type="project" value="TreeGrafter"/>
</dbReference>
<dbReference type="Proteomes" id="UP000267027">
    <property type="component" value="Unassembled WGS sequence"/>
</dbReference>
<proteinExistence type="predicted"/>
<dbReference type="SUPFAM" id="SSF50044">
    <property type="entry name" value="SH3-domain"/>
    <property type="match status" value="2"/>
</dbReference>
<reference evidence="6" key="1">
    <citation type="submission" date="2016-04" db="UniProtKB">
        <authorList>
            <consortium name="WormBaseParasite"/>
        </authorList>
    </citation>
    <scope>IDENTIFICATION</scope>
</reference>
<dbReference type="AlphaFoldDB" id="A0A0R3PX60"/>
<dbReference type="SMART" id="SM00326">
    <property type="entry name" value="SH3"/>
    <property type="match status" value="2"/>
</dbReference>
<name>A0A0R3PX60_ANGCS</name>
<dbReference type="Gene3D" id="2.30.30.40">
    <property type="entry name" value="SH3 Domains"/>
    <property type="match status" value="2"/>
</dbReference>
<gene>
    <name evidence="4" type="ORF">ACOC_LOCUS10831</name>
</gene>
<evidence type="ECO:0000259" key="3">
    <source>
        <dbReference type="PROSITE" id="PS50002"/>
    </source>
</evidence>
<evidence type="ECO:0000313" key="4">
    <source>
        <dbReference type="EMBL" id="VDM62416.1"/>
    </source>
</evidence>